<accession>A0ABU4PJT7</accession>
<name>A0ABU4PJT7_9SPHN</name>
<protein>
    <submittedName>
        <fullName evidence="2">Uncharacterized protein</fullName>
    </submittedName>
</protein>
<sequence length="104" mass="10710">MIRTLAAAAVLASATLLAPMAAHAADDAAYYAATPVAAPTKTVLITSGTLWKWNNTAFTAAKGPQRDVIVCEMVAQRAGKLSAFTAADKAFDADALAKCNARAK</sequence>
<evidence type="ECO:0000256" key="1">
    <source>
        <dbReference type="SAM" id="SignalP"/>
    </source>
</evidence>
<dbReference type="Proteomes" id="UP001279660">
    <property type="component" value="Unassembled WGS sequence"/>
</dbReference>
<feature type="chain" id="PRO_5046315481" evidence="1">
    <location>
        <begin position="25"/>
        <end position="104"/>
    </location>
</feature>
<comment type="caution">
    <text evidence="2">The sequence shown here is derived from an EMBL/GenBank/DDBJ whole genome shotgun (WGS) entry which is preliminary data.</text>
</comment>
<evidence type="ECO:0000313" key="3">
    <source>
        <dbReference type="Proteomes" id="UP001279660"/>
    </source>
</evidence>
<dbReference type="EMBL" id="JAWXXV010000001">
    <property type="protein sequence ID" value="MDX5983352.1"/>
    <property type="molecule type" value="Genomic_DNA"/>
</dbReference>
<keyword evidence="3" id="KW-1185">Reference proteome</keyword>
<dbReference type="NCBIfam" id="NF047636">
    <property type="entry name" value="CC_3452_fam"/>
    <property type="match status" value="1"/>
</dbReference>
<organism evidence="2 3">
    <name type="scientific">Sphingomonas echinoides</name>
    <dbReference type="NCBI Taxonomy" id="59803"/>
    <lineage>
        <taxon>Bacteria</taxon>
        <taxon>Pseudomonadati</taxon>
        <taxon>Pseudomonadota</taxon>
        <taxon>Alphaproteobacteria</taxon>
        <taxon>Sphingomonadales</taxon>
        <taxon>Sphingomonadaceae</taxon>
        <taxon>Sphingomonas</taxon>
    </lineage>
</organism>
<keyword evidence="1" id="KW-0732">Signal</keyword>
<gene>
    <name evidence="2" type="ORF">SIL82_03705</name>
</gene>
<dbReference type="RefSeq" id="WP_010405267.1">
    <property type="nucleotide sequence ID" value="NZ_JAWXXV010000001.1"/>
</dbReference>
<dbReference type="Pfam" id="PF26624">
    <property type="entry name" value="DUF8200"/>
    <property type="match status" value="1"/>
</dbReference>
<reference evidence="2 3" key="1">
    <citation type="submission" date="2023-11" db="EMBL/GenBank/DDBJ databases">
        <title>MicrobeMod: A computational toolkit for identifying prokaryotic methylation and restriction-modification with nanopore sequencing.</title>
        <authorList>
            <person name="Crits-Christoph A."/>
            <person name="Kang S.C."/>
            <person name="Lee H."/>
            <person name="Ostrov N."/>
        </authorList>
    </citation>
    <scope>NUCLEOTIDE SEQUENCE [LARGE SCALE GENOMIC DNA]</scope>
    <source>
        <strain evidence="2 3">ATCC 14820</strain>
    </source>
</reference>
<evidence type="ECO:0000313" key="2">
    <source>
        <dbReference type="EMBL" id="MDX5983352.1"/>
    </source>
</evidence>
<dbReference type="InterPro" id="IPR058067">
    <property type="entry name" value="CC_3452-like"/>
</dbReference>
<feature type="signal peptide" evidence="1">
    <location>
        <begin position="1"/>
        <end position="24"/>
    </location>
</feature>
<proteinExistence type="predicted"/>
<dbReference type="InterPro" id="IPR058513">
    <property type="entry name" value="DUF8200"/>
</dbReference>